<dbReference type="Pfam" id="PF00144">
    <property type="entry name" value="Beta-lactamase"/>
    <property type="match status" value="1"/>
</dbReference>
<evidence type="ECO:0000313" key="2">
    <source>
        <dbReference type="EMBL" id="GEO00869.1"/>
    </source>
</evidence>
<dbReference type="InterPro" id="IPR052907">
    <property type="entry name" value="Beta-lactamase/esterase"/>
</dbReference>
<feature type="domain" description="Beta-lactamase-related" evidence="1">
    <location>
        <begin position="29"/>
        <end position="375"/>
    </location>
</feature>
<accession>A0A512AMD4</accession>
<sequence length="405" mass="42643">MSAIAIELADGRMISGHCDAQFTGVLAEFRRNFEERKEVGASVAITLGGRSVVDLWGGLANAQTGEAWGRDTIGIVYSCTKAATALCLHMLVDQGKVSYETSVGEIWPEFASAGKEATTVAMMLSHTSPVPHVREAIRKGGLADWDYMTARVAAEAAHWEPGTRQGYHGLTYAWTVGQLVRLVAGVPMGQYFRENVAGPLGLDFHIGLPESEEARVAPMIAADPAEVNFASDFFRKATTEPGSLPNLFLTNQGGANFNSREIHAAEIGSANGITNARGLAGMYAPLATGGGNIVSADRVHRMGRVCAATQSDAVLCQPMRFAMGFMASTDNRPTGGDSLILGESAFGHVGMGGSVGFADPAAGLSMGYTMNRMGAGILVNTRGQALIDAAYRAVGMTSDESGAWR</sequence>
<gene>
    <name evidence="2" type="ORF">NSE01_27010</name>
</gene>
<dbReference type="PANTHER" id="PTHR43319:SF3">
    <property type="entry name" value="BETA-LACTAMASE-RELATED DOMAIN-CONTAINING PROTEIN"/>
    <property type="match status" value="1"/>
</dbReference>
<evidence type="ECO:0000259" key="1">
    <source>
        <dbReference type="Pfam" id="PF00144"/>
    </source>
</evidence>
<dbReference type="RefSeq" id="WP_147160203.1">
    <property type="nucleotide sequence ID" value="NZ_BJYR01000018.1"/>
</dbReference>
<organism evidence="2 3">
    <name type="scientific">Novosphingobium sediminis</name>
    <dbReference type="NCBI Taxonomy" id="707214"/>
    <lineage>
        <taxon>Bacteria</taxon>
        <taxon>Pseudomonadati</taxon>
        <taxon>Pseudomonadota</taxon>
        <taxon>Alphaproteobacteria</taxon>
        <taxon>Sphingomonadales</taxon>
        <taxon>Sphingomonadaceae</taxon>
        <taxon>Novosphingobium</taxon>
    </lineage>
</organism>
<dbReference type="Proteomes" id="UP000321464">
    <property type="component" value="Unassembled WGS sequence"/>
</dbReference>
<dbReference type="InterPro" id="IPR001466">
    <property type="entry name" value="Beta-lactam-related"/>
</dbReference>
<dbReference type="PANTHER" id="PTHR43319">
    <property type="entry name" value="BETA-LACTAMASE-RELATED"/>
    <property type="match status" value="1"/>
</dbReference>
<dbReference type="Gene3D" id="3.40.710.10">
    <property type="entry name" value="DD-peptidase/beta-lactamase superfamily"/>
    <property type="match status" value="1"/>
</dbReference>
<protein>
    <submittedName>
        <fullName evidence="2">EstA family serine hydrolase</fullName>
    </submittedName>
</protein>
<dbReference type="OrthoDB" id="5705574at2"/>
<name>A0A512AMD4_9SPHN</name>
<dbReference type="AlphaFoldDB" id="A0A512AMD4"/>
<dbReference type="SUPFAM" id="SSF56601">
    <property type="entry name" value="beta-lactamase/transpeptidase-like"/>
    <property type="match status" value="1"/>
</dbReference>
<evidence type="ECO:0000313" key="3">
    <source>
        <dbReference type="Proteomes" id="UP000321464"/>
    </source>
</evidence>
<keyword evidence="2" id="KW-0378">Hydrolase</keyword>
<dbReference type="InterPro" id="IPR012338">
    <property type="entry name" value="Beta-lactam/transpept-like"/>
</dbReference>
<comment type="caution">
    <text evidence="2">The sequence shown here is derived from an EMBL/GenBank/DDBJ whole genome shotgun (WGS) entry which is preliminary data.</text>
</comment>
<reference evidence="2 3" key="1">
    <citation type="submission" date="2019-07" db="EMBL/GenBank/DDBJ databases">
        <title>Whole genome shotgun sequence of Novosphingobium sediminis NBRC 106119.</title>
        <authorList>
            <person name="Hosoyama A."/>
            <person name="Uohara A."/>
            <person name="Ohji S."/>
            <person name="Ichikawa N."/>
        </authorList>
    </citation>
    <scope>NUCLEOTIDE SEQUENCE [LARGE SCALE GENOMIC DNA]</scope>
    <source>
        <strain evidence="2 3">NBRC 106119</strain>
    </source>
</reference>
<dbReference type="EMBL" id="BJYR01000018">
    <property type="protein sequence ID" value="GEO00869.1"/>
    <property type="molecule type" value="Genomic_DNA"/>
</dbReference>
<dbReference type="GO" id="GO:0016787">
    <property type="term" value="F:hydrolase activity"/>
    <property type="evidence" value="ECO:0007669"/>
    <property type="project" value="UniProtKB-KW"/>
</dbReference>
<keyword evidence="3" id="KW-1185">Reference proteome</keyword>
<proteinExistence type="predicted"/>